<protein>
    <submittedName>
        <fullName evidence="2">Uncharacterized protein</fullName>
    </submittedName>
</protein>
<keyword evidence="1" id="KW-0812">Transmembrane</keyword>
<sequence length="121" mass="13024">MDADCSESVLLAPMIAGAVALGASPPPNEIDQRTRMRRVTVSAAADRAWLWRHWAPLAGMSASNAVLQSVRVVRDVFAADLLGADAPWWHWILADVPACIGACLFYAPFGLIGGHRKAFLV</sequence>
<dbReference type="InterPro" id="IPR043745">
    <property type="entry name" value="DUF5690"/>
</dbReference>
<accession>A0A4D6EJ83</accession>
<proteinExistence type="predicted"/>
<keyword evidence="1" id="KW-0472">Membrane</keyword>
<dbReference type="Proteomes" id="UP001237152">
    <property type="component" value="Segment"/>
</dbReference>
<keyword evidence="1" id="KW-1133">Transmembrane helix</keyword>
<feature type="transmembrane region" description="Helical" evidence="1">
    <location>
        <begin position="88"/>
        <end position="107"/>
    </location>
</feature>
<gene>
    <name evidence="2" type="ORF">pclt_cds_1190</name>
</gene>
<evidence type="ECO:0000313" key="3">
    <source>
        <dbReference type="Proteomes" id="UP001237152"/>
    </source>
</evidence>
<reference evidence="2" key="1">
    <citation type="journal article" date="2019" name="Front. Microbiol.">
        <title>Pandoravirus Celtis Illustrates the Microevolution Processes at Work in the Giant Pandoraviridae Genomes.</title>
        <authorList>
            <person name="Legendre M."/>
            <person name="Alempic J.M."/>
            <person name="Philippe N."/>
            <person name="Lartigue A."/>
            <person name="Jeudy S."/>
            <person name="Poirot O."/>
            <person name="Ta N.T."/>
            <person name="Nin S."/>
            <person name="Coute Y."/>
            <person name="Abergel C."/>
            <person name="Claverie J.M."/>
        </authorList>
    </citation>
    <scope>NUCLEOTIDE SEQUENCE</scope>
</reference>
<dbReference type="EMBL" id="MK174290">
    <property type="protein sequence ID" value="QBZ81767.1"/>
    <property type="molecule type" value="Genomic_DNA"/>
</dbReference>
<evidence type="ECO:0000313" key="2">
    <source>
        <dbReference type="EMBL" id="QBZ81767.1"/>
    </source>
</evidence>
<evidence type="ECO:0000256" key="1">
    <source>
        <dbReference type="SAM" id="Phobius"/>
    </source>
</evidence>
<name>A0A4D6EJ83_9VIRU</name>
<dbReference type="Pfam" id="PF18943">
    <property type="entry name" value="DUF5690"/>
    <property type="match status" value="1"/>
</dbReference>
<organism evidence="2 3">
    <name type="scientific">Pandoravirus celtis</name>
    <dbReference type="NCBI Taxonomy" id="2568002"/>
    <lineage>
        <taxon>Viruses</taxon>
        <taxon>Pandoravirus</taxon>
    </lineage>
</organism>